<dbReference type="InParanoid" id="A0A6J0SLW9"/>
<feature type="domain" description="Bcl-2 Bcl-2 homology region 1-3" evidence="3">
    <location>
        <begin position="76"/>
        <end position="179"/>
    </location>
</feature>
<organism evidence="4 5">
    <name type="scientific">Pogona vitticeps</name>
    <name type="common">central bearded dragon</name>
    <dbReference type="NCBI Taxonomy" id="103695"/>
    <lineage>
        <taxon>Eukaryota</taxon>
        <taxon>Metazoa</taxon>
        <taxon>Chordata</taxon>
        <taxon>Craniata</taxon>
        <taxon>Vertebrata</taxon>
        <taxon>Euteleostomi</taxon>
        <taxon>Lepidosauria</taxon>
        <taxon>Squamata</taxon>
        <taxon>Bifurcata</taxon>
        <taxon>Unidentata</taxon>
        <taxon>Episquamata</taxon>
        <taxon>Toxicofera</taxon>
        <taxon>Iguania</taxon>
        <taxon>Acrodonta</taxon>
        <taxon>Agamidae</taxon>
        <taxon>Amphibolurinae</taxon>
        <taxon>Pogona</taxon>
    </lineage>
</organism>
<dbReference type="GO" id="GO:0051400">
    <property type="term" value="F:BH domain binding"/>
    <property type="evidence" value="ECO:0007669"/>
    <property type="project" value="TreeGrafter"/>
</dbReference>
<dbReference type="SMART" id="SM00337">
    <property type="entry name" value="BCL"/>
    <property type="match status" value="1"/>
</dbReference>
<dbReference type="KEGG" id="pvt:110072958"/>
<dbReference type="AlphaFoldDB" id="A0A6J0SLW9"/>
<dbReference type="GO" id="GO:0005741">
    <property type="term" value="C:mitochondrial outer membrane"/>
    <property type="evidence" value="ECO:0007669"/>
    <property type="project" value="TreeGrafter"/>
</dbReference>
<dbReference type="PROSITE" id="PS01080">
    <property type="entry name" value="BH1"/>
    <property type="match status" value="1"/>
</dbReference>
<dbReference type="InterPro" id="IPR046371">
    <property type="entry name" value="Bcl-2_BH1-3"/>
</dbReference>
<comment type="similarity">
    <text evidence="1">Belongs to the Bcl-2 family.</text>
</comment>
<dbReference type="CTD" id="597"/>
<keyword evidence="4" id="KW-1185">Reference proteome</keyword>
<keyword evidence="2" id="KW-0053">Apoptosis</keyword>
<dbReference type="Gene3D" id="1.10.437.10">
    <property type="entry name" value="Blc2-like"/>
    <property type="match status" value="1"/>
</dbReference>
<dbReference type="GO" id="GO:0008053">
    <property type="term" value="P:mitochondrial fusion"/>
    <property type="evidence" value="ECO:0007669"/>
    <property type="project" value="TreeGrafter"/>
</dbReference>
<dbReference type="RefSeq" id="XP_020637362.2">
    <property type="nucleotide sequence ID" value="XM_020781703.2"/>
</dbReference>
<dbReference type="GO" id="GO:0015267">
    <property type="term" value="F:channel activity"/>
    <property type="evidence" value="ECO:0007669"/>
    <property type="project" value="TreeGrafter"/>
</dbReference>
<dbReference type="InterPro" id="IPR002475">
    <property type="entry name" value="Bcl2-like"/>
</dbReference>
<dbReference type="GO" id="GO:0097192">
    <property type="term" value="P:extrinsic apoptotic signaling pathway in absence of ligand"/>
    <property type="evidence" value="ECO:0007669"/>
    <property type="project" value="TreeGrafter"/>
</dbReference>
<gene>
    <name evidence="5" type="primary">BCL2A1</name>
</gene>
<dbReference type="PANTHER" id="PTHR11256">
    <property type="entry name" value="BCL-2 RELATED"/>
    <property type="match status" value="1"/>
</dbReference>
<evidence type="ECO:0000259" key="3">
    <source>
        <dbReference type="SMART" id="SM00337"/>
    </source>
</evidence>
<evidence type="ECO:0000256" key="2">
    <source>
        <dbReference type="ARBA" id="ARBA00022703"/>
    </source>
</evidence>
<dbReference type="InterPro" id="IPR036834">
    <property type="entry name" value="Bcl-2-like_sf"/>
</dbReference>
<dbReference type="InterPro" id="IPR020717">
    <property type="entry name" value="Bcl2_BH1_motif_CS"/>
</dbReference>
<proteinExistence type="inferred from homology"/>
<dbReference type="PROSITE" id="PS01258">
    <property type="entry name" value="BH2"/>
    <property type="match status" value="1"/>
</dbReference>
<sequence>MSLKAWESLDSFVKRPDQHCQQPRWGRSLQFALCGWRFMAHPDFLYVSSLVQDYLKHVGRGQAELEGPPSKVSEVLRKVGAVLQKEVEGQLQMYLDSLEIHSVDKASQIFSQVMEEEFADGEMNWGRILTIFVFGGILAKKLQGQGVPLGDKTLEQISHFVTDYIVKTKTTWISENGGWDNGFVTKFEDKSPWLSLRNVQAKLISVLSLFSQYY</sequence>
<evidence type="ECO:0000313" key="5">
    <source>
        <dbReference type="RefSeq" id="XP_020637362.2"/>
    </source>
</evidence>
<dbReference type="PRINTS" id="PR01862">
    <property type="entry name" value="BCL2FAMILY"/>
</dbReference>
<dbReference type="CDD" id="cd06845">
    <property type="entry name" value="Bcl-2_like"/>
    <property type="match status" value="1"/>
</dbReference>
<protein>
    <submittedName>
        <fullName evidence="5">Bcl-2-related protein A1</fullName>
    </submittedName>
</protein>
<dbReference type="GO" id="GO:0008630">
    <property type="term" value="P:intrinsic apoptotic signaling pathway in response to DNA damage"/>
    <property type="evidence" value="ECO:0007669"/>
    <property type="project" value="TreeGrafter"/>
</dbReference>
<dbReference type="PROSITE" id="PS50062">
    <property type="entry name" value="BCL2_FAMILY"/>
    <property type="match status" value="1"/>
</dbReference>
<dbReference type="InterPro" id="IPR013282">
    <property type="entry name" value="Bcl2A1"/>
</dbReference>
<name>A0A6J0SLW9_9SAUR</name>
<accession>A0A6J0SLW9</accession>
<reference evidence="5" key="1">
    <citation type="submission" date="2025-08" db="UniProtKB">
        <authorList>
            <consortium name="RefSeq"/>
        </authorList>
    </citation>
    <scope>IDENTIFICATION</scope>
</reference>
<dbReference type="PANTHER" id="PTHR11256:SF10">
    <property type="entry name" value="BCL-2-RELATED PROTEIN A1"/>
    <property type="match status" value="1"/>
</dbReference>
<dbReference type="InterPro" id="IPR020726">
    <property type="entry name" value="Bcl2_BH2_motif_CS"/>
</dbReference>
<dbReference type="GO" id="GO:0043066">
    <property type="term" value="P:negative regulation of apoptotic process"/>
    <property type="evidence" value="ECO:0007669"/>
    <property type="project" value="InterPro"/>
</dbReference>
<dbReference type="GO" id="GO:0001836">
    <property type="term" value="P:release of cytochrome c from mitochondria"/>
    <property type="evidence" value="ECO:0007669"/>
    <property type="project" value="TreeGrafter"/>
</dbReference>
<dbReference type="OrthoDB" id="8856583at2759"/>
<dbReference type="InterPro" id="IPR026298">
    <property type="entry name" value="Bcl-2_fam"/>
</dbReference>
<dbReference type="Pfam" id="PF00452">
    <property type="entry name" value="Bcl-2"/>
    <property type="match status" value="1"/>
</dbReference>
<dbReference type="GeneID" id="110072958"/>
<dbReference type="PRINTS" id="PR01867">
    <property type="entry name" value="BCL2RLATEDA1"/>
</dbReference>
<evidence type="ECO:0000313" key="4">
    <source>
        <dbReference type="Proteomes" id="UP001652642"/>
    </source>
</evidence>
<dbReference type="Proteomes" id="UP001652642">
    <property type="component" value="Chromosome 12"/>
</dbReference>
<evidence type="ECO:0000256" key="1">
    <source>
        <dbReference type="ARBA" id="ARBA00009458"/>
    </source>
</evidence>
<dbReference type="SUPFAM" id="SSF56854">
    <property type="entry name" value="Bcl-2 inhibitors of programmed cell death"/>
    <property type="match status" value="1"/>
</dbReference>